<evidence type="ECO:0000256" key="2">
    <source>
        <dbReference type="ARBA" id="ARBA00023015"/>
    </source>
</evidence>
<name>A0A7T0C4X6_9BACT</name>
<dbReference type="InterPro" id="IPR013325">
    <property type="entry name" value="RNA_pol_sigma_r2"/>
</dbReference>
<dbReference type="InterPro" id="IPR014284">
    <property type="entry name" value="RNA_pol_sigma-70_dom"/>
</dbReference>
<dbReference type="Pfam" id="PF08281">
    <property type="entry name" value="Sigma70_r4_2"/>
    <property type="match status" value="1"/>
</dbReference>
<protein>
    <submittedName>
        <fullName evidence="7">Sigma-70 family RNA polymerase sigma factor</fullName>
    </submittedName>
</protein>
<dbReference type="InterPro" id="IPR007627">
    <property type="entry name" value="RNA_pol_sigma70_r2"/>
</dbReference>
<dbReference type="SUPFAM" id="SSF88659">
    <property type="entry name" value="Sigma3 and sigma4 domains of RNA polymerase sigma factors"/>
    <property type="match status" value="1"/>
</dbReference>
<dbReference type="GO" id="GO:0006352">
    <property type="term" value="P:DNA-templated transcription initiation"/>
    <property type="evidence" value="ECO:0007669"/>
    <property type="project" value="InterPro"/>
</dbReference>
<dbReference type="InterPro" id="IPR013324">
    <property type="entry name" value="RNA_pol_sigma_r3/r4-like"/>
</dbReference>
<proteinExistence type="inferred from homology"/>
<reference evidence="8" key="1">
    <citation type="submission" date="2020-02" db="EMBL/GenBank/DDBJ databases">
        <title>Genomic and physiological characterization of two novel Nitrospinaceae genera.</title>
        <authorList>
            <person name="Mueller A.J."/>
            <person name="Jung M.-Y."/>
            <person name="Strachan C.R."/>
            <person name="Herbold C.W."/>
            <person name="Kirkegaard R.H."/>
            <person name="Daims H."/>
        </authorList>
    </citation>
    <scope>NUCLEOTIDE SEQUENCE [LARGE SCALE GENOMIC DNA]</scope>
</reference>
<dbReference type="Pfam" id="PF04542">
    <property type="entry name" value="Sigma70_r2"/>
    <property type="match status" value="1"/>
</dbReference>
<comment type="similarity">
    <text evidence="1">Belongs to the sigma-70 factor family. ECF subfamily.</text>
</comment>
<dbReference type="SUPFAM" id="SSF88946">
    <property type="entry name" value="Sigma2 domain of RNA polymerase sigma factors"/>
    <property type="match status" value="1"/>
</dbReference>
<evidence type="ECO:0000259" key="5">
    <source>
        <dbReference type="Pfam" id="PF04542"/>
    </source>
</evidence>
<keyword evidence="3" id="KW-0731">Sigma factor</keyword>
<dbReference type="CDD" id="cd06171">
    <property type="entry name" value="Sigma70_r4"/>
    <property type="match status" value="1"/>
</dbReference>
<dbReference type="InterPro" id="IPR013249">
    <property type="entry name" value="RNA_pol_sigma70_r4_t2"/>
</dbReference>
<keyword evidence="4" id="KW-0804">Transcription</keyword>
<evidence type="ECO:0000256" key="4">
    <source>
        <dbReference type="ARBA" id="ARBA00023163"/>
    </source>
</evidence>
<feature type="domain" description="RNA polymerase sigma factor 70 region 4 type 2" evidence="6">
    <location>
        <begin position="103"/>
        <end position="154"/>
    </location>
</feature>
<dbReference type="Gene3D" id="1.10.1740.10">
    <property type="match status" value="1"/>
</dbReference>
<dbReference type="PANTHER" id="PTHR43133">
    <property type="entry name" value="RNA POLYMERASE ECF-TYPE SIGMA FACTO"/>
    <property type="match status" value="1"/>
</dbReference>
<keyword evidence="2" id="KW-0805">Transcription regulation</keyword>
<accession>A0A7T0C4X6</accession>
<dbReference type="PANTHER" id="PTHR43133:SF63">
    <property type="entry name" value="RNA POLYMERASE SIGMA FACTOR FECI-RELATED"/>
    <property type="match status" value="1"/>
</dbReference>
<evidence type="ECO:0000256" key="3">
    <source>
        <dbReference type="ARBA" id="ARBA00023082"/>
    </source>
</evidence>
<dbReference type="AlphaFoldDB" id="A0A7T0C4X6"/>
<feature type="domain" description="RNA polymerase sigma-70 region 2" evidence="5">
    <location>
        <begin position="5"/>
        <end position="69"/>
    </location>
</feature>
<dbReference type="GO" id="GO:0016987">
    <property type="term" value="F:sigma factor activity"/>
    <property type="evidence" value="ECO:0007669"/>
    <property type="project" value="UniProtKB-KW"/>
</dbReference>
<dbReference type="KEGG" id="nva:G3M78_14130"/>
<gene>
    <name evidence="7" type="ORF">G3M78_14130</name>
</gene>
<organism evidence="7 8">
    <name type="scientific">Candidatus Nitrohelix vancouverensis</name>
    <dbReference type="NCBI Taxonomy" id="2705534"/>
    <lineage>
        <taxon>Bacteria</taxon>
        <taxon>Pseudomonadati</taxon>
        <taxon>Nitrospinota/Tectimicrobiota group</taxon>
        <taxon>Nitrospinota</taxon>
        <taxon>Nitrospinia</taxon>
        <taxon>Nitrospinales</taxon>
        <taxon>Nitrospinaceae</taxon>
        <taxon>Candidatus Nitrohelix</taxon>
    </lineage>
</organism>
<dbReference type="EMBL" id="CP048620">
    <property type="protein sequence ID" value="QPJ66472.1"/>
    <property type="molecule type" value="Genomic_DNA"/>
</dbReference>
<evidence type="ECO:0000259" key="6">
    <source>
        <dbReference type="Pfam" id="PF08281"/>
    </source>
</evidence>
<dbReference type="InterPro" id="IPR039425">
    <property type="entry name" value="RNA_pol_sigma-70-like"/>
</dbReference>
<sequence>MASTFEAYYDELKAYLIQKIGCPSVAEDILHDTWLRAVGRSSQSPVEYPRAFLYKVAKNLLIDRKRREQLVSRHMVQGEVSEAIPDAQVSADSELIHRERLVLFQQAVDELPAKCRQVFVMRKFELMSQAEIAERLGISRNMVEKHLRKALRHCLQRMNDAK</sequence>
<evidence type="ECO:0000256" key="1">
    <source>
        <dbReference type="ARBA" id="ARBA00010641"/>
    </source>
</evidence>
<evidence type="ECO:0000313" key="8">
    <source>
        <dbReference type="Proteomes" id="UP000594464"/>
    </source>
</evidence>
<dbReference type="GO" id="GO:0003677">
    <property type="term" value="F:DNA binding"/>
    <property type="evidence" value="ECO:0007669"/>
    <property type="project" value="InterPro"/>
</dbReference>
<dbReference type="Proteomes" id="UP000594464">
    <property type="component" value="Chromosome"/>
</dbReference>
<dbReference type="InterPro" id="IPR036388">
    <property type="entry name" value="WH-like_DNA-bd_sf"/>
</dbReference>
<evidence type="ECO:0000313" key="7">
    <source>
        <dbReference type="EMBL" id="QPJ66472.1"/>
    </source>
</evidence>
<dbReference type="Gene3D" id="1.10.10.10">
    <property type="entry name" value="Winged helix-like DNA-binding domain superfamily/Winged helix DNA-binding domain"/>
    <property type="match status" value="1"/>
</dbReference>
<dbReference type="NCBIfam" id="TIGR02937">
    <property type="entry name" value="sigma70-ECF"/>
    <property type="match status" value="1"/>
</dbReference>